<sequence length="319" mass="35557">MTRVSFFSQFLAWYKYNERVTFPGLSFVSRRAGLSCVSFQSQAERSKTTRKILEAVLVDEEGSRRVMIDLKERLGKCRAKVLSKDKPTSRRLRVIYDDLDLTESSGDEKAQIATVGSRRKAAIEIPLPIFPSLSSPFEEAAWGKNSRKAVTRRAPRKAKDTPRTPDGCAVNRRHKGVRQRQWGKWAAEIRDPIRRVRVWLGTFDTAEDAARAYDAAACFLQAEKKALAAVTASGDSSLPASPSSVLEVVSDQAQDAAAEAKSENGNSVARLLHESLWMELEPFFTTDKFNDSISYDIPDIGDFDDGELPSLDALTKLSF</sequence>
<dbReference type="FunFam" id="3.30.730.10:FF:000005">
    <property type="entry name" value="ethylene-responsive transcription factor RAP2-11"/>
    <property type="match status" value="1"/>
</dbReference>
<evidence type="ECO:0000313" key="9">
    <source>
        <dbReference type="EMBL" id="KAG6501474.1"/>
    </source>
</evidence>
<evidence type="ECO:0000256" key="7">
    <source>
        <dbReference type="SAM" id="MobiDB-lite"/>
    </source>
</evidence>
<keyword evidence="2" id="KW-0805">Transcription regulation</keyword>
<dbReference type="SMART" id="SM00380">
    <property type="entry name" value="AP2"/>
    <property type="match status" value="1"/>
</dbReference>
<dbReference type="EMBL" id="JACMSC010000011">
    <property type="protein sequence ID" value="KAG6501474.1"/>
    <property type="molecule type" value="Genomic_DNA"/>
</dbReference>
<organism evidence="9 10">
    <name type="scientific">Zingiber officinale</name>
    <name type="common">Ginger</name>
    <name type="synonym">Amomum zingiber</name>
    <dbReference type="NCBI Taxonomy" id="94328"/>
    <lineage>
        <taxon>Eukaryota</taxon>
        <taxon>Viridiplantae</taxon>
        <taxon>Streptophyta</taxon>
        <taxon>Embryophyta</taxon>
        <taxon>Tracheophyta</taxon>
        <taxon>Spermatophyta</taxon>
        <taxon>Magnoliopsida</taxon>
        <taxon>Liliopsida</taxon>
        <taxon>Zingiberales</taxon>
        <taxon>Zingiberaceae</taxon>
        <taxon>Zingiber</taxon>
    </lineage>
</organism>
<dbReference type="InterPro" id="IPR036955">
    <property type="entry name" value="AP2/ERF_dom_sf"/>
</dbReference>
<keyword evidence="5" id="KW-0539">Nucleus</keyword>
<dbReference type="InterPro" id="IPR001471">
    <property type="entry name" value="AP2/ERF_dom"/>
</dbReference>
<feature type="domain" description="AP2/ERF" evidence="8">
    <location>
        <begin position="173"/>
        <end position="233"/>
    </location>
</feature>
<evidence type="ECO:0000256" key="2">
    <source>
        <dbReference type="ARBA" id="ARBA00023015"/>
    </source>
</evidence>
<dbReference type="GO" id="GO:0003700">
    <property type="term" value="F:DNA-binding transcription factor activity"/>
    <property type="evidence" value="ECO:0007669"/>
    <property type="project" value="InterPro"/>
</dbReference>
<dbReference type="Proteomes" id="UP000734854">
    <property type="component" value="Unassembled WGS sequence"/>
</dbReference>
<proteinExistence type="inferred from homology"/>
<gene>
    <name evidence="9" type="ORF">ZIOFF_041355</name>
</gene>
<feature type="region of interest" description="Disordered" evidence="7">
    <location>
        <begin position="146"/>
        <end position="174"/>
    </location>
</feature>
<keyword evidence="4" id="KW-0804">Transcription</keyword>
<dbReference type="Gene3D" id="3.30.730.10">
    <property type="entry name" value="AP2/ERF domain"/>
    <property type="match status" value="1"/>
</dbReference>
<dbReference type="PROSITE" id="PS51032">
    <property type="entry name" value="AP2_ERF"/>
    <property type="match status" value="1"/>
</dbReference>
<protein>
    <recommendedName>
        <fullName evidence="8">AP2/ERF domain-containing protein</fullName>
    </recommendedName>
</protein>
<evidence type="ECO:0000256" key="5">
    <source>
        <dbReference type="ARBA" id="ARBA00023242"/>
    </source>
</evidence>
<evidence type="ECO:0000313" key="10">
    <source>
        <dbReference type="Proteomes" id="UP000734854"/>
    </source>
</evidence>
<comment type="subcellular location">
    <subcellularLocation>
        <location evidence="1">Nucleus</location>
    </subcellularLocation>
</comment>
<dbReference type="PANTHER" id="PTHR31194">
    <property type="entry name" value="SHN SHINE , DNA BINDING / TRANSCRIPTION FACTOR"/>
    <property type="match status" value="1"/>
</dbReference>
<dbReference type="GO" id="GO:0003677">
    <property type="term" value="F:DNA binding"/>
    <property type="evidence" value="ECO:0007669"/>
    <property type="project" value="UniProtKB-KW"/>
</dbReference>
<dbReference type="GO" id="GO:0005634">
    <property type="term" value="C:nucleus"/>
    <property type="evidence" value="ECO:0007669"/>
    <property type="project" value="UniProtKB-SubCell"/>
</dbReference>
<accession>A0A8J5KYQ7</accession>
<evidence type="ECO:0000259" key="8">
    <source>
        <dbReference type="PROSITE" id="PS51032"/>
    </source>
</evidence>
<comment type="caution">
    <text evidence="9">The sequence shown here is derived from an EMBL/GenBank/DDBJ whole genome shotgun (WGS) entry which is preliminary data.</text>
</comment>
<keyword evidence="3" id="KW-0238">DNA-binding</keyword>
<name>A0A8J5KYQ7_ZINOF</name>
<evidence type="ECO:0000256" key="6">
    <source>
        <dbReference type="ARBA" id="ARBA00024343"/>
    </source>
</evidence>
<dbReference type="PANTHER" id="PTHR31194:SF202">
    <property type="entry name" value="ETHYLENE-RESPONSIVE TRANSCRIPTION FACTOR ERF070"/>
    <property type="match status" value="1"/>
</dbReference>
<dbReference type="PRINTS" id="PR00367">
    <property type="entry name" value="ETHRSPELEMNT"/>
</dbReference>
<dbReference type="CDD" id="cd00018">
    <property type="entry name" value="AP2"/>
    <property type="match status" value="1"/>
</dbReference>
<dbReference type="InterPro" id="IPR016177">
    <property type="entry name" value="DNA-bd_dom_sf"/>
</dbReference>
<dbReference type="InterPro" id="IPR050913">
    <property type="entry name" value="AP2/ERF_ERF"/>
</dbReference>
<evidence type="ECO:0000256" key="4">
    <source>
        <dbReference type="ARBA" id="ARBA00023163"/>
    </source>
</evidence>
<feature type="compositionally biased region" description="Basic residues" evidence="7">
    <location>
        <begin position="146"/>
        <end position="156"/>
    </location>
</feature>
<dbReference type="SUPFAM" id="SSF54171">
    <property type="entry name" value="DNA-binding domain"/>
    <property type="match status" value="1"/>
</dbReference>
<evidence type="ECO:0000256" key="3">
    <source>
        <dbReference type="ARBA" id="ARBA00023125"/>
    </source>
</evidence>
<dbReference type="AlphaFoldDB" id="A0A8J5KYQ7"/>
<comment type="similarity">
    <text evidence="6">Belongs to the AP2/ERF transcription factor family. ERF subfamily.</text>
</comment>
<evidence type="ECO:0000256" key="1">
    <source>
        <dbReference type="ARBA" id="ARBA00004123"/>
    </source>
</evidence>
<dbReference type="Pfam" id="PF00847">
    <property type="entry name" value="AP2"/>
    <property type="match status" value="1"/>
</dbReference>
<reference evidence="9 10" key="1">
    <citation type="submission" date="2020-08" db="EMBL/GenBank/DDBJ databases">
        <title>Plant Genome Project.</title>
        <authorList>
            <person name="Zhang R.-G."/>
        </authorList>
    </citation>
    <scope>NUCLEOTIDE SEQUENCE [LARGE SCALE GENOMIC DNA]</scope>
    <source>
        <tissue evidence="9">Rhizome</tissue>
    </source>
</reference>
<keyword evidence="10" id="KW-1185">Reference proteome</keyword>